<dbReference type="Proteomes" id="UP000004995">
    <property type="component" value="Unassembled WGS sequence"/>
</dbReference>
<organism evidence="1">
    <name type="scientific">Setaria italica</name>
    <name type="common">Foxtail millet</name>
    <name type="synonym">Panicum italicum</name>
    <dbReference type="NCBI Taxonomy" id="4555"/>
    <lineage>
        <taxon>Eukaryota</taxon>
        <taxon>Viridiplantae</taxon>
        <taxon>Streptophyta</taxon>
        <taxon>Embryophyta</taxon>
        <taxon>Tracheophyta</taxon>
        <taxon>Spermatophyta</taxon>
        <taxon>Magnoliopsida</taxon>
        <taxon>Liliopsida</taxon>
        <taxon>Poales</taxon>
        <taxon>Poaceae</taxon>
        <taxon>PACMAD clade</taxon>
        <taxon>Panicoideae</taxon>
        <taxon>Panicodae</taxon>
        <taxon>Paniceae</taxon>
        <taxon>Cenchrinae</taxon>
        <taxon>Setaria</taxon>
    </lineage>
</organism>
<name>K4AGZ3_SETIT</name>
<accession>K4AGZ3</accession>
<proteinExistence type="predicted"/>
<keyword evidence="3" id="KW-1185">Reference proteome</keyword>
<reference evidence="1" key="2">
    <citation type="submission" date="2015-07" db="EMBL/GenBank/DDBJ databases">
        <authorList>
            <person name="Noorani M."/>
        </authorList>
    </citation>
    <scope>NUCLEOTIDE SEQUENCE</scope>
    <source>
        <strain evidence="1">Yugu1</strain>
    </source>
</reference>
<dbReference type="AlphaFoldDB" id="K4AGZ3"/>
<gene>
    <name evidence="1" type="ORF">SETIT_9G066700v2</name>
</gene>
<evidence type="ECO:0000313" key="2">
    <source>
        <dbReference type="EnsemblPlants" id="KQK86809"/>
    </source>
</evidence>
<protein>
    <submittedName>
        <fullName evidence="1 2">Uncharacterized protein</fullName>
    </submittedName>
</protein>
<dbReference type="OMA" id="PATIWLR"/>
<dbReference type="HOGENOM" id="CLU_2214581_0_0_1"/>
<evidence type="ECO:0000313" key="3">
    <source>
        <dbReference type="Proteomes" id="UP000004995"/>
    </source>
</evidence>
<reference evidence="1 3" key="1">
    <citation type="journal article" date="2012" name="Nat. Biotechnol.">
        <title>Reference genome sequence of the model plant Setaria.</title>
        <authorList>
            <person name="Bennetzen J.L."/>
            <person name="Schmutz J."/>
            <person name="Wang H."/>
            <person name="Percifield R."/>
            <person name="Hawkins J."/>
            <person name="Pontaroli A.C."/>
            <person name="Estep M."/>
            <person name="Feng L."/>
            <person name="Vaughn J.N."/>
            <person name="Grimwood J."/>
            <person name="Jenkins J."/>
            <person name="Barry K."/>
            <person name="Lindquist E."/>
            <person name="Hellsten U."/>
            <person name="Deshpande S."/>
            <person name="Wang X."/>
            <person name="Wu X."/>
            <person name="Mitros T."/>
            <person name="Triplett J."/>
            <person name="Yang X."/>
            <person name="Ye C.Y."/>
            <person name="Mauro-Herrera M."/>
            <person name="Wang L."/>
            <person name="Li P."/>
            <person name="Sharma M."/>
            <person name="Sharma R."/>
            <person name="Ronald P.C."/>
            <person name="Panaud O."/>
            <person name="Kellogg E.A."/>
            <person name="Brutnell T.P."/>
            <person name="Doust A.N."/>
            <person name="Tuskan G.A."/>
            <person name="Rokhsar D."/>
            <person name="Devos K.M."/>
        </authorList>
    </citation>
    <scope>NUCLEOTIDE SEQUENCE [LARGE SCALE GENOMIC DNA]</scope>
    <source>
        <strain evidence="3">cv. Yugu1</strain>
        <strain evidence="1">Yugu1</strain>
    </source>
</reference>
<dbReference type="EnsemblPlants" id="KQK86809">
    <property type="protein sequence ID" value="KQK86809"/>
    <property type="gene ID" value="SETIT_038150mg"/>
</dbReference>
<sequence length="107" mass="11818">MSPPIITPSPSDKAQGLLSIVLLDQSLFLLSCRLTAVGHIGTQTVARSGNGRHQEGLDGKGRNMYPATIWLRDRTLRRRLRIGPVSGITKNCRSREERNLKGDVARL</sequence>
<dbReference type="EMBL" id="CM003536">
    <property type="protein sequence ID" value="RCV40586.1"/>
    <property type="molecule type" value="Genomic_DNA"/>
</dbReference>
<dbReference type="Gramene" id="KQK86809">
    <property type="protein sequence ID" value="KQK86809"/>
    <property type="gene ID" value="SETIT_038150mg"/>
</dbReference>
<reference evidence="2" key="3">
    <citation type="submission" date="2018-08" db="UniProtKB">
        <authorList>
            <consortium name="EnsemblPlants"/>
        </authorList>
    </citation>
    <scope>IDENTIFICATION</scope>
    <source>
        <strain evidence="2">Yugu1</strain>
    </source>
</reference>
<dbReference type="EMBL" id="AGNK02005338">
    <property type="status" value="NOT_ANNOTATED_CDS"/>
    <property type="molecule type" value="Genomic_DNA"/>
</dbReference>
<evidence type="ECO:0000313" key="1">
    <source>
        <dbReference type="EMBL" id="RCV40586.1"/>
    </source>
</evidence>